<dbReference type="Pfam" id="PF07675">
    <property type="entry name" value="Cleaved_Adhesin"/>
    <property type="match status" value="1"/>
</dbReference>
<dbReference type="InterPro" id="IPR011628">
    <property type="entry name" value="Cleaved_adhesin"/>
</dbReference>
<organism evidence="5 6">
    <name type="scientific">Haloflavibacter putidus</name>
    <dbReference type="NCBI Taxonomy" id="2576776"/>
    <lineage>
        <taxon>Bacteria</taxon>
        <taxon>Pseudomonadati</taxon>
        <taxon>Bacteroidota</taxon>
        <taxon>Flavobacteriia</taxon>
        <taxon>Flavobacteriales</taxon>
        <taxon>Flavobacteriaceae</taxon>
        <taxon>Haloflavibacter</taxon>
    </lineage>
</organism>
<dbReference type="EMBL" id="VIAR01000004">
    <property type="protein sequence ID" value="TQD39355.1"/>
    <property type="molecule type" value="Genomic_DNA"/>
</dbReference>
<reference evidence="5 6" key="1">
    <citation type="submission" date="2019-06" db="EMBL/GenBank/DDBJ databases">
        <title>Flavibacter putida gen. nov., sp. nov., a novel marine bacterium of the family Flavobacteriaceae isolated from coastal seawater.</title>
        <authorList>
            <person name="Feng X."/>
        </authorList>
    </citation>
    <scope>NUCLEOTIDE SEQUENCE [LARGE SCALE GENOMIC DNA]</scope>
    <source>
        <strain evidence="5 6">PLHSN227</strain>
    </source>
</reference>
<evidence type="ECO:0000256" key="2">
    <source>
        <dbReference type="ARBA" id="ARBA00022737"/>
    </source>
</evidence>
<dbReference type="InterPro" id="IPR050991">
    <property type="entry name" value="ECM_Regulatory_Proteins"/>
</dbReference>
<dbReference type="NCBIfam" id="NF038128">
    <property type="entry name" value="choice_anch_J"/>
    <property type="match status" value="1"/>
</dbReference>
<accession>A0A507ZX59</accession>
<proteinExistence type="predicted"/>
<feature type="signal peptide" evidence="3">
    <location>
        <begin position="1"/>
        <end position="20"/>
    </location>
</feature>
<evidence type="ECO:0000259" key="4">
    <source>
        <dbReference type="PROSITE" id="PS50853"/>
    </source>
</evidence>
<dbReference type="PROSITE" id="PS50853">
    <property type="entry name" value="FN3"/>
    <property type="match status" value="2"/>
</dbReference>
<dbReference type="CDD" id="cd00063">
    <property type="entry name" value="FN3"/>
    <property type="match status" value="2"/>
</dbReference>
<keyword evidence="1 3" id="KW-0732">Signal</keyword>
<evidence type="ECO:0000313" key="6">
    <source>
        <dbReference type="Proteomes" id="UP000317169"/>
    </source>
</evidence>
<dbReference type="Pfam" id="PF23759">
    <property type="entry name" value="GBD_T9SS_assoc"/>
    <property type="match status" value="1"/>
</dbReference>
<dbReference type="Gene3D" id="2.60.40.10">
    <property type="entry name" value="Immunoglobulins"/>
    <property type="match status" value="2"/>
</dbReference>
<feature type="domain" description="Fibronectin type-III" evidence="4">
    <location>
        <begin position="200"/>
        <end position="297"/>
    </location>
</feature>
<dbReference type="AlphaFoldDB" id="A0A507ZX59"/>
<dbReference type="Gene3D" id="2.60.120.380">
    <property type="match status" value="1"/>
</dbReference>
<feature type="chain" id="PRO_5021384869" evidence="3">
    <location>
        <begin position="21"/>
        <end position="760"/>
    </location>
</feature>
<dbReference type="InterPro" id="IPR013783">
    <property type="entry name" value="Ig-like_fold"/>
</dbReference>
<gene>
    <name evidence="5" type="ORF">FKR84_05525</name>
</gene>
<protein>
    <submittedName>
        <fullName evidence="5">T9SS type A sorting domain-containing protein</fullName>
    </submittedName>
</protein>
<keyword evidence="2" id="KW-0677">Repeat</keyword>
<dbReference type="PANTHER" id="PTHR46708:SF2">
    <property type="entry name" value="FIBRONECTIN TYPE-III DOMAIN-CONTAINING PROTEIN"/>
    <property type="match status" value="1"/>
</dbReference>
<dbReference type="Gene3D" id="2.60.120.200">
    <property type="match status" value="1"/>
</dbReference>
<evidence type="ECO:0000313" key="5">
    <source>
        <dbReference type="EMBL" id="TQD39355.1"/>
    </source>
</evidence>
<comment type="caution">
    <text evidence="5">The sequence shown here is derived from an EMBL/GenBank/DDBJ whole genome shotgun (WGS) entry which is preliminary data.</text>
</comment>
<dbReference type="Pfam" id="PF18962">
    <property type="entry name" value="Por_Secre_tail"/>
    <property type="match status" value="1"/>
</dbReference>
<dbReference type="Pfam" id="PF00041">
    <property type="entry name" value="fn3"/>
    <property type="match status" value="2"/>
</dbReference>
<dbReference type="SUPFAM" id="SSF49265">
    <property type="entry name" value="Fibronectin type III"/>
    <property type="match status" value="1"/>
</dbReference>
<sequence>MKKITFLSVFCLLFTVSLSAQVIFQEDFTNGLTGWTTLDLDGNTPADGVSFITDGWNVLDKEGPDGNFGGPAGDMAAMSTSWYTPPGTSNDWLISPQITLTTNNQVVYEVKAQDPDYPDGYELRISTTGTDPADFTDVLFSIAEEYSPPADETDVYKTRRFNLSDYDGEDVYLAWVNNSTDMFMLIVDNVVVEEAPDCQAPLDLEVTNITDNSADISWEEEASATSGYEVAVYNAGDDPTADTPVFEDTAVPAGTTTVAATGLVAITDYDVYVYSLCASGISDPEMAQFTTLATPPDNDECVDATALTVGMVFDDNAITASNLEGTGSTTMPAPECGAFDSNSSSDVWFTVEVPASGNVIIETQQDTNTSSDIADTAIEAYTGTDCTDLTAIECNDDNANTGEAFSYLYLTNQTVGETIYVRAWGYLDGQGEFLISAYEPACPAPTDITFDNYTANSVDISWTENGSATEWEIIYGEAGFDPEAEGTTIVDTDALGETISGLVEGVGYEAYVRATCSTTDSSTWTGPVAFGVPPANDALCDAIMLTIDQTCSGDAYTNINATIEANEPSGSCWFSSDLASNSVWFSFEAPSSGEVTLTTDIEPNDLSDTQLAVYTVGDCTDMTSLTEIACDEDGGETISLSSVIQLENLTPGEIYYVQADGYGTGQGTFCIEAREGVLATDNFTQVTFDYYPNPTRGMLNIESSKQVESIQVFNLLGQQVMQTAPKTTSPAVDMNSLEAGVYLVKAIIGNETKTFKVVKQ</sequence>
<dbReference type="InterPro" id="IPR003961">
    <property type="entry name" value="FN3_dom"/>
</dbReference>
<evidence type="ECO:0000256" key="1">
    <source>
        <dbReference type="ARBA" id="ARBA00022729"/>
    </source>
</evidence>
<name>A0A507ZX59_9FLAO</name>
<dbReference type="InterPro" id="IPR056600">
    <property type="entry name" value="GBD_T9SS_assoc"/>
</dbReference>
<dbReference type="Proteomes" id="UP000317169">
    <property type="component" value="Unassembled WGS sequence"/>
</dbReference>
<dbReference type="InterPro" id="IPR036116">
    <property type="entry name" value="FN3_sf"/>
</dbReference>
<dbReference type="PANTHER" id="PTHR46708">
    <property type="entry name" value="TENASCIN"/>
    <property type="match status" value="1"/>
</dbReference>
<dbReference type="InterPro" id="IPR026444">
    <property type="entry name" value="Secre_tail"/>
</dbReference>
<dbReference type="RefSeq" id="WP_141421302.1">
    <property type="nucleotide sequence ID" value="NZ_VIAR01000004.1"/>
</dbReference>
<dbReference type="OrthoDB" id="975384at2"/>
<dbReference type="NCBIfam" id="TIGR04183">
    <property type="entry name" value="Por_Secre_tail"/>
    <property type="match status" value="1"/>
</dbReference>
<evidence type="ECO:0000256" key="3">
    <source>
        <dbReference type="SAM" id="SignalP"/>
    </source>
</evidence>
<keyword evidence="6" id="KW-1185">Reference proteome</keyword>
<feature type="domain" description="Fibronectin type-III" evidence="4">
    <location>
        <begin position="444"/>
        <end position="535"/>
    </location>
</feature>
<dbReference type="SMART" id="SM00060">
    <property type="entry name" value="FN3"/>
    <property type="match status" value="3"/>
</dbReference>